<dbReference type="GO" id="GO:0071040">
    <property type="term" value="P:nuclear polyadenylation-dependent antisense transcript catabolic process"/>
    <property type="evidence" value="ECO:0007669"/>
    <property type="project" value="TreeGrafter"/>
</dbReference>
<feature type="compositionally biased region" description="Basic and acidic residues" evidence="3">
    <location>
        <begin position="588"/>
        <end position="597"/>
    </location>
</feature>
<evidence type="ECO:0000256" key="2">
    <source>
        <dbReference type="ARBA" id="ARBA00023242"/>
    </source>
</evidence>
<evidence type="ECO:0000256" key="3">
    <source>
        <dbReference type="SAM" id="MobiDB-lite"/>
    </source>
</evidence>
<comment type="subcellular location">
    <subcellularLocation>
        <location evidence="1">Nucleus</location>
    </subcellularLocation>
</comment>
<evidence type="ECO:0000313" key="6">
    <source>
        <dbReference type="Proteomes" id="UP000008312"/>
    </source>
</evidence>
<dbReference type="Proteomes" id="UP000008312">
    <property type="component" value="Unassembled WGS sequence"/>
</dbReference>
<dbReference type="GO" id="GO:0071039">
    <property type="term" value="P:nuclear polyadenylation-dependent CUT catabolic process"/>
    <property type="evidence" value="ECO:0007669"/>
    <property type="project" value="TreeGrafter"/>
</dbReference>
<dbReference type="InterPro" id="IPR044876">
    <property type="entry name" value="HRDC_dom_sf"/>
</dbReference>
<dbReference type="InParanoid" id="D8MAU2"/>
<dbReference type="PANTHER" id="PTHR12124">
    <property type="entry name" value="POLYMYOSITIS/SCLERODERMA AUTOANTIGEN-RELATED"/>
    <property type="match status" value="1"/>
</dbReference>
<dbReference type="GO" id="GO:0071038">
    <property type="term" value="P:TRAMP-dependent tRNA surveillance pathway"/>
    <property type="evidence" value="ECO:0007669"/>
    <property type="project" value="TreeGrafter"/>
</dbReference>
<feature type="region of interest" description="Disordered" evidence="3">
    <location>
        <begin position="620"/>
        <end position="663"/>
    </location>
</feature>
<dbReference type="GO" id="GO:0071036">
    <property type="term" value="P:nuclear polyadenylation-dependent snoRNA catabolic process"/>
    <property type="evidence" value="ECO:0007669"/>
    <property type="project" value="TreeGrafter"/>
</dbReference>
<feature type="region of interest" description="Disordered" evidence="3">
    <location>
        <begin position="431"/>
        <end position="476"/>
    </location>
</feature>
<reference evidence="5" key="1">
    <citation type="submission" date="2010-02" db="EMBL/GenBank/DDBJ databases">
        <title>Sequencing and annotation of the Blastocystis hominis genome.</title>
        <authorList>
            <person name="Wincker P."/>
        </authorList>
    </citation>
    <scope>NUCLEOTIDE SEQUENCE</scope>
    <source>
        <strain evidence="5">Singapore isolate B</strain>
    </source>
</reference>
<proteinExistence type="predicted"/>
<dbReference type="SMART" id="SM00341">
    <property type="entry name" value="HRDC"/>
    <property type="match status" value="1"/>
</dbReference>
<keyword evidence="5" id="KW-0269">Exonuclease</keyword>
<dbReference type="GO" id="GO:0071044">
    <property type="term" value="P:histone mRNA catabolic process"/>
    <property type="evidence" value="ECO:0007669"/>
    <property type="project" value="TreeGrafter"/>
</dbReference>
<dbReference type="GO" id="GO:0071035">
    <property type="term" value="P:nuclear polyadenylation-dependent rRNA catabolic process"/>
    <property type="evidence" value="ECO:0007669"/>
    <property type="project" value="TreeGrafter"/>
</dbReference>
<keyword evidence="6" id="KW-1185">Reference proteome</keyword>
<keyword evidence="5" id="KW-0540">Nuclease</keyword>
<feature type="compositionally biased region" description="Basic residues" evidence="3">
    <location>
        <begin position="653"/>
        <end position="663"/>
    </location>
</feature>
<dbReference type="EMBL" id="FN668690">
    <property type="protein sequence ID" value="CBK25181.2"/>
    <property type="molecule type" value="Genomic_DNA"/>
</dbReference>
<accession>D8MAU2</accession>
<dbReference type="GO" id="GO:0003727">
    <property type="term" value="F:single-stranded RNA binding"/>
    <property type="evidence" value="ECO:0007669"/>
    <property type="project" value="TreeGrafter"/>
</dbReference>
<dbReference type="InterPro" id="IPR045092">
    <property type="entry name" value="Rrp6-like"/>
</dbReference>
<dbReference type="AlphaFoldDB" id="D8MAU2"/>
<name>D8MAU2_BLAHO</name>
<feature type="compositionally biased region" description="Basic residues" evidence="3">
    <location>
        <begin position="163"/>
        <end position="174"/>
    </location>
</feature>
<feature type="compositionally biased region" description="Low complexity" evidence="3">
    <location>
        <begin position="255"/>
        <end position="265"/>
    </location>
</feature>
<dbReference type="Pfam" id="PF00570">
    <property type="entry name" value="HRDC"/>
    <property type="match status" value="1"/>
</dbReference>
<feature type="compositionally biased region" description="Basic and acidic residues" evidence="3">
    <location>
        <begin position="59"/>
        <end position="70"/>
    </location>
</feature>
<gene>
    <name evidence="5" type="ORF">GSBLH_T00004812001</name>
</gene>
<evidence type="ECO:0000259" key="4">
    <source>
        <dbReference type="PROSITE" id="PS50967"/>
    </source>
</evidence>
<feature type="domain" description="HRDC" evidence="4">
    <location>
        <begin position="285"/>
        <end position="365"/>
    </location>
</feature>
<dbReference type="GO" id="GO:0071051">
    <property type="term" value="P:poly(A)-dependent snoRNA 3'-end processing"/>
    <property type="evidence" value="ECO:0007669"/>
    <property type="project" value="TreeGrafter"/>
</dbReference>
<feature type="region of interest" description="Disordered" evidence="3">
    <location>
        <begin position="59"/>
        <end position="174"/>
    </location>
</feature>
<dbReference type="SUPFAM" id="SSF47819">
    <property type="entry name" value="HRDC-like"/>
    <property type="match status" value="1"/>
</dbReference>
<dbReference type="GO" id="GO:0000176">
    <property type="term" value="C:nuclear exosome (RNase complex)"/>
    <property type="evidence" value="ECO:0007669"/>
    <property type="project" value="TreeGrafter"/>
</dbReference>
<dbReference type="RefSeq" id="XP_012899229.1">
    <property type="nucleotide sequence ID" value="XM_013043775.1"/>
</dbReference>
<dbReference type="GO" id="GO:0000166">
    <property type="term" value="F:nucleotide binding"/>
    <property type="evidence" value="ECO:0007669"/>
    <property type="project" value="InterPro"/>
</dbReference>
<feature type="compositionally biased region" description="Pro residues" evidence="3">
    <location>
        <begin position="239"/>
        <end position="251"/>
    </location>
</feature>
<dbReference type="InterPro" id="IPR010997">
    <property type="entry name" value="HRDC-like_sf"/>
</dbReference>
<dbReference type="Gene3D" id="1.10.150.80">
    <property type="entry name" value="HRDC domain"/>
    <property type="match status" value="1"/>
</dbReference>
<dbReference type="PROSITE" id="PS50967">
    <property type="entry name" value="HRDC"/>
    <property type="match status" value="1"/>
</dbReference>
<keyword evidence="5" id="KW-0378">Hydrolase</keyword>
<dbReference type="InterPro" id="IPR002121">
    <property type="entry name" value="HRDC_dom"/>
</dbReference>
<dbReference type="GO" id="GO:0071037">
    <property type="term" value="P:nuclear polyadenylation-dependent snRNA catabolic process"/>
    <property type="evidence" value="ECO:0007669"/>
    <property type="project" value="TreeGrafter"/>
</dbReference>
<dbReference type="PANTHER" id="PTHR12124:SF47">
    <property type="entry name" value="EXOSOME COMPONENT 10"/>
    <property type="match status" value="1"/>
</dbReference>
<protein>
    <submittedName>
        <fullName evidence="5">Exonuclease RRP6</fullName>
    </submittedName>
</protein>
<keyword evidence="2" id="KW-0539">Nucleus</keyword>
<feature type="region of interest" description="Disordered" evidence="3">
    <location>
        <begin position="494"/>
        <end position="604"/>
    </location>
</feature>
<sequence length="663" mass="74333">MVEWNVSGGFSVSPFSSRRQRIGSPRKPLSLRNRPFVCGSVFTSRLGLPRLGVARPRYHREAASGERDAADLGGDGGVDARTGEFAEARAGDRGGSGAPQLPKLSGLHLLDPDLDAHDGLSGGRAGDPRVRRRAERSLHRPVDPQSPPRRRHGRPVAPEGLRRLHRQSLRHGPRRARAGLRVLRPRLSAQAILRSHRQQGVPTRGLANPPLDAGHEEIRARRHAFPALHRRRASRASPVPVPVHRPQPHPGGPGAQRAADAAELPEAADHAGRSIRGYREVLAGRSFKTRVFALLFFWRDALAREMDESPQFILPQISLSKLAHNLPRNTADLFRLLQPVPAVIRSHAREIVELVQRGLEGVSLEEAAIREAVWQVRFPAEPSIEAKTKDSRGEEPVAVKSARKIAGEKSKLDGLVKEGAAQLQKAFHPDFSRPSVPLSETPMVPISTIPRDDETPQTVETENQKVEREKRREEMQSQFHLETILRELALINGDMEGDEDEDVEDDGEDDNRVNRVNRETGQSAMETEKPEPIGSIREKYANSRDNRQSVKREAKGETVEELLGVSPVDLRSEESMKKAIGWKSKKPKKEEKEKENEKENEEVIELPKITEEEMQEMIHSVGADEFNVDKEKYDSTLNKNKQKKKGEQQKVAEKKRRFRKGRQ</sequence>
<dbReference type="GO" id="GO:0000467">
    <property type="term" value="P:exonucleolytic trimming to generate mature 3'-end of 5.8S rRNA from tricistronic rRNA transcript (SSU-rRNA, 5.8S rRNA, LSU-rRNA)"/>
    <property type="evidence" value="ECO:0007669"/>
    <property type="project" value="InterPro"/>
</dbReference>
<dbReference type="OrthoDB" id="2250022at2759"/>
<feature type="region of interest" description="Disordered" evidence="3">
    <location>
        <begin position="230"/>
        <end position="267"/>
    </location>
</feature>
<feature type="compositionally biased region" description="Basic and acidic residues" evidence="3">
    <location>
        <begin position="81"/>
        <end position="92"/>
    </location>
</feature>
<evidence type="ECO:0000313" key="5">
    <source>
        <dbReference type="EMBL" id="CBK25181.2"/>
    </source>
</evidence>
<feature type="compositionally biased region" description="Acidic residues" evidence="3">
    <location>
        <begin position="495"/>
        <end position="509"/>
    </location>
</feature>
<dbReference type="GO" id="GO:0000175">
    <property type="term" value="F:3'-5'-RNA exonuclease activity"/>
    <property type="evidence" value="ECO:0007669"/>
    <property type="project" value="InterPro"/>
</dbReference>
<evidence type="ECO:0000256" key="1">
    <source>
        <dbReference type="ARBA" id="ARBA00004123"/>
    </source>
</evidence>
<dbReference type="GO" id="GO:0005730">
    <property type="term" value="C:nucleolus"/>
    <property type="evidence" value="ECO:0007669"/>
    <property type="project" value="TreeGrafter"/>
</dbReference>
<feature type="compositionally biased region" description="Basic and acidic residues" evidence="3">
    <location>
        <begin position="462"/>
        <end position="475"/>
    </location>
</feature>
<organism evidence="5">
    <name type="scientific">Blastocystis hominis</name>
    <dbReference type="NCBI Taxonomy" id="12968"/>
    <lineage>
        <taxon>Eukaryota</taxon>
        <taxon>Sar</taxon>
        <taxon>Stramenopiles</taxon>
        <taxon>Bigyra</taxon>
        <taxon>Opalozoa</taxon>
        <taxon>Opalinata</taxon>
        <taxon>Blastocystidae</taxon>
        <taxon>Blastocystis</taxon>
    </lineage>
</organism>
<dbReference type="GeneID" id="24921814"/>
<feature type="compositionally biased region" description="Basic and acidic residues" evidence="3">
    <location>
        <begin position="526"/>
        <end position="558"/>
    </location>
</feature>